<evidence type="ECO:0000313" key="5">
    <source>
        <dbReference type="Proteomes" id="UP000646738"/>
    </source>
</evidence>
<dbReference type="InterPro" id="IPR051396">
    <property type="entry name" value="Bact_Antivir_Def_Nuclease"/>
</dbReference>
<keyword evidence="4" id="KW-0540">Nuclease</keyword>
<evidence type="ECO:0000259" key="2">
    <source>
        <dbReference type="Pfam" id="PF13175"/>
    </source>
</evidence>
<comment type="caution">
    <text evidence="4">The sequence shown here is derived from an EMBL/GenBank/DDBJ whole genome shotgun (WGS) entry which is preliminary data.</text>
</comment>
<name>A0ABQ3RDB8_STRRR</name>
<dbReference type="RefSeq" id="WP_189989668.1">
    <property type="nucleotide sequence ID" value="NZ_BNCB01000001.1"/>
</dbReference>
<gene>
    <name evidence="4" type="ORF">Srubr_36890</name>
</gene>
<keyword evidence="4" id="KW-0378">Hydrolase</keyword>
<dbReference type="SUPFAM" id="SSF52540">
    <property type="entry name" value="P-loop containing nucleoside triphosphate hydrolases"/>
    <property type="match status" value="1"/>
</dbReference>
<dbReference type="EMBL" id="BNEA01000015">
    <property type="protein sequence ID" value="GHI53843.1"/>
    <property type="molecule type" value="Genomic_DNA"/>
</dbReference>
<dbReference type="Gene3D" id="3.40.50.300">
    <property type="entry name" value="P-loop containing nucleotide triphosphate hydrolases"/>
    <property type="match status" value="1"/>
</dbReference>
<dbReference type="PANTHER" id="PTHR43581">
    <property type="entry name" value="ATP/GTP PHOSPHATASE"/>
    <property type="match status" value="1"/>
</dbReference>
<evidence type="ECO:0000313" key="4">
    <source>
        <dbReference type="EMBL" id="GHI53843.1"/>
    </source>
</evidence>
<keyword evidence="5" id="KW-1185">Reference proteome</keyword>
<dbReference type="PANTHER" id="PTHR43581:SF4">
    <property type="entry name" value="ATP_GTP PHOSPHATASE"/>
    <property type="match status" value="1"/>
</dbReference>
<dbReference type="GO" id="GO:0004519">
    <property type="term" value="F:endonuclease activity"/>
    <property type="evidence" value="ECO:0007669"/>
    <property type="project" value="UniProtKB-KW"/>
</dbReference>
<dbReference type="CDD" id="cd01026">
    <property type="entry name" value="TOPRIM_OLD"/>
    <property type="match status" value="1"/>
</dbReference>
<reference evidence="5" key="1">
    <citation type="submission" date="2023-07" db="EMBL/GenBank/DDBJ databases">
        <title>Whole genome shotgun sequence of Streptomyces achromogenes subsp. rubradiris NBRC 14000.</title>
        <authorList>
            <person name="Komaki H."/>
            <person name="Tamura T."/>
        </authorList>
    </citation>
    <scope>NUCLEOTIDE SEQUENCE [LARGE SCALE GENOMIC DNA]</scope>
    <source>
        <strain evidence="5">NBRC 14000</strain>
    </source>
</reference>
<feature type="domain" description="Endonuclease GajA/Old nuclease/RecF-like AAA" evidence="2">
    <location>
        <begin position="260"/>
        <end position="346"/>
    </location>
</feature>
<evidence type="ECO:0000259" key="3">
    <source>
        <dbReference type="Pfam" id="PF20469"/>
    </source>
</evidence>
<feature type="region of interest" description="Disordered" evidence="1">
    <location>
        <begin position="365"/>
        <end position="385"/>
    </location>
</feature>
<dbReference type="Pfam" id="PF13175">
    <property type="entry name" value="AAA_15"/>
    <property type="match status" value="2"/>
</dbReference>
<dbReference type="InterPro" id="IPR027417">
    <property type="entry name" value="P-loop_NTPase"/>
</dbReference>
<dbReference type="InterPro" id="IPR034139">
    <property type="entry name" value="TOPRIM_OLD"/>
</dbReference>
<organism evidence="4 5">
    <name type="scientific">Streptomyces rubradiris</name>
    <name type="common">Streptomyces achromogenes subsp. rubradiris</name>
    <dbReference type="NCBI Taxonomy" id="285531"/>
    <lineage>
        <taxon>Bacteria</taxon>
        <taxon>Bacillati</taxon>
        <taxon>Actinomycetota</taxon>
        <taxon>Actinomycetes</taxon>
        <taxon>Kitasatosporales</taxon>
        <taxon>Streptomycetaceae</taxon>
        <taxon>Streptomyces</taxon>
    </lineage>
</organism>
<dbReference type="InterPro" id="IPR041685">
    <property type="entry name" value="AAA_GajA/Old/RecF-like"/>
</dbReference>
<accession>A0ABQ3RDB8</accession>
<sequence length="629" mass="69251">MYLERLHLRGFRSAADTTVSFRPGVTVLVGENNAGKSNVMDAIRLLTLPLDGKGSGLYPDRDDLHRDGCEDGAHTEECRTTFELSARYRSNVPGDLDMFSQAFDEDDQTASYHLTVTPPPTGFRRAAMSWRAGDGATTDLDPEPRARERIRHLYLPPLRDAQRELASSSGGRIQLVVERLLRDDEAREKFLQKVGEQFEAVEAIDPLPQAIAAVRTRLTRLTEGAHPQTADLGFADASVSSIARGLRLRMEQAGLDPRDLAESGLGYANLLFMAAVLTQLQDAAEADLTLLLVEEPEAHLHPQLQTILLHHLAEEARASHERQPEPGSPWLGRVQVIVTTHSPHVATAVDPRNLVVLQRRPWRPRPATDSAATAAPEAAAPSRPSYQTTAVAVHRLGLDKRDHYKIRSYLNATRSTLLFGQRVLLVEGIAEAILLPEFARLTLADECLQRFHGTALVPIDGVDFEPYLRVLLHRDSESGQRIARRVAVITDGDTGSANVEAAQTRIRKLSALIAASGARDIARVFHNEFTLEPEILRAGGPNRSLLMKAWQEQRPKGWADDWKTVGEGSPDEQAKALSELLKDKNKIRKGDLAQALLAEAAARPAEAPALAVPDYLRDALAWITEATAR</sequence>
<protein>
    <submittedName>
        <fullName evidence="4">ATP-dependent endonuclease</fullName>
    </submittedName>
</protein>
<evidence type="ECO:0000256" key="1">
    <source>
        <dbReference type="SAM" id="MobiDB-lite"/>
    </source>
</evidence>
<keyword evidence="4" id="KW-0255">Endonuclease</keyword>
<dbReference type="Pfam" id="PF20469">
    <property type="entry name" value="OLD-like_TOPRIM"/>
    <property type="match status" value="1"/>
</dbReference>
<feature type="domain" description="OLD protein-like TOPRIM" evidence="3">
    <location>
        <begin position="418"/>
        <end position="493"/>
    </location>
</feature>
<proteinExistence type="predicted"/>
<dbReference type="Proteomes" id="UP000646738">
    <property type="component" value="Unassembled WGS sequence"/>
</dbReference>
<feature type="domain" description="Endonuclease GajA/Old nuclease/RecF-like AAA" evidence="2">
    <location>
        <begin position="1"/>
        <end position="46"/>
    </location>
</feature>